<gene>
    <name evidence="1" type="ORF">LOTGIDRAFT_154574</name>
</gene>
<dbReference type="CTD" id="20236333"/>
<evidence type="ECO:0000313" key="1">
    <source>
        <dbReference type="EMBL" id="ESO87084.1"/>
    </source>
</evidence>
<dbReference type="HOGENOM" id="CLU_049085_2_0_1"/>
<keyword evidence="2" id="KW-1185">Reference proteome</keyword>
<sequence length="463" mass="53637">MSSDWNNILKRNKEYIKAKNKIKTQVENNRLHQLGLTENLQTLFQPILKSQEDIKRKLALEYKPPIEPHHPKAIEYDGIIIRTLDDINRLFSNPNPDLPKSISPIVDNQGLLFNGFNGFRIIFSPNSPLFKINTKDFILTLTRGLIDLMNGEDVVKLYNRVIDQDDEYEVDEADDYAEDNNSITQDIDDFEDMVASGEGLTFLSDNNEKLLNRLRVILAAMKEGHRSHRQYNEVNCILKRLIEKDYEYELDRNQEYELGLKYFSVYNSIRNINEKNNQIKISTDNGVTFKTISLLPGSYEYIAINEYLSEYGGSVNGKNNIEFEGNLNLNKIKLILSNNSQVDFNVENSLNTLLGFDKRVYTQSTLAPHKANVENDIDVINIHCNLINGGFFNKYKRQIIYSLPTFTVPIGYRIIEKPFQTTYLPLNSFMIKDINLEIKDGKNRFIIFGNEEIVIQLHLKQKN</sequence>
<reference evidence="1 2" key="1">
    <citation type="journal article" date="2013" name="Nature">
        <title>Insights into bilaterian evolution from three spiralian genomes.</title>
        <authorList>
            <person name="Simakov O."/>
            <person name="Marletaz F."/>
            <person name="Cho S.J."/>
            <person name="Edsinger-Gonzales E."/>
            <person name="Havlak P."/>
            <person name="Hellsten U."/>
            <person name="Kuo D.H."/>
            <person name="Larsson T."/>
            <person name="Lv J."/>
            <person name="Arendt D."/>
            <person name="Savage R."/>
            <person name="Osoegawa K."/>
            <person name="de Jong P."/>
            <person name="Grimwood J."/>
            <person name="Chapman J.A."/>
            <person name="Shapiro H."/>
            <person name="Aerts A."/>
            <person name="Otillar R.P."/>
            <person name="Terry A.Y."/>
            <person name="Boore J.L."/>
            <person name="Grigoriev I.V."/>
            <person name="Lindberg D.R."/>
            <person name="Seaver E.C."/>
            <person name="Weisblat D.A."/>
            <person name="Putnam N.H."/>
            <person name="Rokhsar D.S."/>
        </authorList>
    </citation>
    <scope>NUCLEOTIDE SEQUENCE [LARGE SCALE GENOMIC DNA]</scope>
</reference>
<evidence type="ECO:0000313" key="2">
    <source>
        <dbReference type="Proteomes" id="UP000030746"/>
    </source>
</evidence>
<name>V4BE45_LOTGI</name>
<dbReference type="RefSeq" id="XP_009062037.1">
    <property type="nucleotide sequence ID" value="XM_009063789.1"/>
</dbReference>
<dbReference type="AlphaFoldDB" id="V4BE45"/>
<accession>V4BE45</accession>
<dbReference type="KEGG" id="lgi:LOTGIDRAFT_154574"/>
<proteinExistence type="predicted"/>
<dbReference type="Proteomes" id="UP000030746">
    <property type="component" value="Unassembled WGS sequence"/>
</dbReference>
<protein>
    <submittedName>
        <fullName evidence="1">Uncharacterized protein</fullName>
    </submittedName>
</protein>
<dbReference type="EMBL" id="KB202953">
    <property type="protein sequence ID" value="ESO87084.1"/>
    <property type="molecule type" value="Genomic_DNA"/>
</dbReference>
<organism evidence="1 2">
    <name type="scientific">Lottia gigantea</name>
    <name type="common">Giant owl limpet</name>
    <dbReference type="NCBI Taxonomy" id="225164"/>
    <lineage>
        <taxon>Eukaryota</taxon>
        <taxon>Metazoa</taxon>
        <taxon>Spiralia</taxon>
        <taxon>Lophotrochozoa</taxon>
        <taxon>Mollusca</taxon>
        <taxon>Gastropoda</taxon>
        <taxon>Patellogastropoda</taxon>
        <taxon>Lottioidea</taxon>
        <taxon>Lottiidae</taxon>
        <taxon>Lottia</taxon>
    </lineage>
</organism>
<dbReference type="GeneID" id="20236333"/>